<dbReference type="Gene3D" id="2.30.40.10">
    <property type="entry name" value="Urease, subunit C, domain 1"/>
    <property type="match status" value="1"/>
</dbReference>
<dbReference type="SUPFAM" id="SSF51556">
    <property type="entry name" value="Metallo-dependent hydrolases"/>
    <property type="match status" value="1"/>
</dbReference>
<dbReference type="AlphaFoldDB" id="M3CJF4"/>
<dbReference type="OrthoDB" id="3642749at2759"/>
<name>M3CJF4_SPHMS</name>
<dbReference type="GO" id="GO:0016810">
    <property type="term" value="F:hydrolase activity, acting on carbon-nitrogen (but not peptide) bonds"/>
    <property type="evidence" value="ECO:0007669"/>
    <property type="project" value="InterPro"/>
</dbReference>
<dbReference type="InterPro" id="IPR050287">
    <property type="entry name" value="MTA/SAH_deaminase"/>
</dbReference>
<evidence type="ECO:0000259" key="2">
    <source>
        <dbReference type="Pfam" id="PF01979"/>
    </source>
</evidence>
<dbReference type="OMA" id="PWLKTLY"/>
<dbReference type="PANTHER" id="PTHR43794:SF11">
    <property type="entry name" value="AMIDOHYDROLASE-RELATED DOMAIN-CONTAINING PROTEIN"/>
    <property type="match status" value="1"/>
</dbReference>
<dbReference type="CDD" id="cd01298">
    <property type="entry name" value="ATZ_TRZ_like"/>
    <property type="match status" value="1"/>
</dbReference>
<dbReference type="RefSeq" id="XP_016762034.1">
    <property type="nucleotide sequence ID" value="XM_016902959.1"/>
</dbReference>
<sequence>MDRRTGRLYIHCTIITVNPSRDIITDGAILVEDTRIVAIGTSQALLAEVSDSSYETVDLGRKIVIPGLINTHVHLAQSLLRGLAEGLDLHEWLCSAIWPLEAAFQGADGYIAAKLTIAEMLKSGTTTFLEPMSTHTTGLENVVRAVDESGIRACIGKLVKVSETNAATGMIDARDKDVASMSIDAALEAHAIYHNNFDNRLQIWMALPTPRGSDPSFHALAAESAQQHAINLTMHCAEAPRDLEIYQTHYHCSPMEFCTRSQISNGVKQTKTVLAHMVNLDLTTDIPLLLEAAETTTISHNPASNCKLGNGIAPISTLLSASSASNRKRINISLGTDGAPCSNTHDLFRTMHLTSLLACGTARDAQGLSAKQVLAMATIHGAEALGLEDDVGSLEVNKKADFVVVDPYTIGAGAAPYDWEQCGSGGVDPVTVVVHSCTGRDVDMVVVDGKVLVQGGKLVDGDEQALLAEARVSARGIRERSGIKAQPA</sequence>
<organism evidence="3 4">
    <name type="scientific">Sphaerulina musiva (strain SO2202)</name>
    <name type="common">Poplar stem canker fungus</name>
    <name type="synonym">Septoria musiva</name>
    <dbReference type="NCBI Taxonomy" id="692275"/>
    <lineage>
        <taxon>Eukaryota</taxon>
        <taxon>Fungi</taxon>
        <taxon>Dikarya</taxon>
        <taxon>Ascomycota</taxon>
        <taxon>Pezizomycotina</taxon>
        <taxon>Dothideomycetes</taxon>
        <taxon>Dothideomycetidae</taxon>
        <taxon>Mycosphaerellales</taxon>
        <taxon>Mycosphaerellaceae</taxon>
        <taxon>Sphaerulina</taxon>
    </lineage>
</organism>
<keyword evidence="4" id="KW-1185">Reference proteome</keyword>
<dbReference type="GeneID" id="27900096"/>
<dbReference type="Proteomes" id="UP000016931">
    <property type="component" value="Unassembled WGS sequence"/>
</dbReference>
<gene>
    <name evidence="3" type="ORF">SEPMUDRAFT_141256</name>
</gene>
<proteinExistence type="predicted"/>
<reference evidence="3 4" key="1">
    <citation type="journal article" date="2012" name="PLoS Pathog.">
        <title>Diverse lifestyles and strategies of plant pathogenesis encoded in the genomes of eighteen Dothideomycetes fungi.</title>
        <authorList>
            <person name="Ohm R.A."/>
            <person name="Feau N."/>
            <person name="Henrissat B."/>
            <person name="Schoch C.L."/>
            <person name="Horwitz B.A."/>
            <person name="Barry K.W."/>
            <person name="Condon B.J."/>
            <person name="Copeland A.C."/>
            <person name="Dhillon B."/>
            <person name="Glaser F."/>
            <person name="Hesse C.N."/>
            <person name="Kosti I."/>
            <person name="LaButti K."/>
            <person name="Lindquist E.A."/>
            <person name="Lucas S."/>
            <person name="Salamov A.A."/>
            <person name="Bradshaw R.E."/>
            <person name="Ciuffetti L."/>
            <person name="Hamelin R.C."/>
            <person name="Kema G.H.J."/>
            <person name="Lawrence C."/>
            <person name="Scott J.A."/>
            <person name="Spatafora J.W."/>
            <person name="Turgeon B.G."/>
            <person name="de Wit P.J.G.M."/>
            <person name="Zhong S."/>
            <person name="Goodwin S.B."/>
            <person name="Grigoriev I.V."/>
        </authorList>
    </citation>
    <scope>NUCLEOTIDE SEQUENCE [LARGE SCALE GENOMIC DNA]</scope>
    <source>
        <strain evidence="3 4">SO2202</strain>
    </source>
</reference>
<dbReference type="PANTHER" id="PTHR43794">
    <property type="entry name" value="AMINOHYDROLASE SSNA-RELATED"/>
    <property type="match status" value="1"/>
</dbReference>
<accession>M3CJF4</accession>
<protein>
    <submittedName>
        <fullName evidence="3">5-methylthioadenosine/S-adenosylhomocysteine deaminase n1</fullName>
    </submittedName>
</protein>
<dbReference type="InterPro" id="IPR032466">
    <property type="entry name" value="Metal_Hydrolase"/>
</dbReference>
<evidence type="ECO:0000313" key="3">
    <source>
        <dbReference type="EMBL" id="EMF13913.1"/>
    </source>
</evidence>
<dbReference type="STRING" id="692275.M3CJF4"/>
<dbReference type="EMBL" id="KB456263">
    <property type="protein sequence ID" value="EMF13913.1"/>
    <property type="molecule type" value="Genomic_DNA"/>
</dbReference>
<feature type="domain" description="Amidohydrolase-related" evidence="2">
    <location>
        <begin position="63"/>
        <end position="451"/>
    </location>
</feature>
<keyword evidence="1" id="KW-0378">Hydrolase</keyword>
<dbReference type="Gene3D" id="3.20.20.140">
    <property type="entry name" value="Metal-dependent hydrolases"/>
    <property type="match status" value="1"/>
</dbReference>
<dbReference type="SUPFAM" id="SSF51338">
    <property type="entry name" value="Composite domain of metallo-dependent hydrolases"/>
    <property type="match status" value="2"/>
</dbReference>
<evidence type="ECO:0000256" key="1">
    <source>
        <dbReference type="ARBA" id="ARBA00022801"/>
    </source>
</evidence>
<dbReference type="HOGENOM" id="CLU_012358_2_1_1"/>
<dbReference type="InterPro" id="IPR006680">
    <property type="entry name" value="Amidohydro-rel"/>
</dbReference>
<dbReference type="InterPro" id="IPR011059">
    <property type="entry name" value="Metal-dep_hydrolase_composite"/>
</dbReference>
<dbReference type="Pfam" id="PF01979">
    <property type="entry name" value="Amidohydro_1"/>
    <property type="match status" value="1"/>
</dbReference>
<evidence type="ECO:0000313" key="4">
    <source>
        <dbReference type="Proteomes" id="UP000016931"/>
    </source>
</evidence>
<dbReference type="eggNOG" id="KOG3968">
    <property type="taxonomic scope" value="Eukaryota"/>
</dbReference>